<evidence type="ECO:0000313" key="3">
    <source>
        <dbReference type="Proteomes" id="UP000193925"/>
    </source>
</evidence>
<organism evidence="1">
    <name type="scientific">Acidithiobacillus ferrivorans</name>
    <dbReference type="NCBI Taxonomy" id="160808"/>
    <lineage>
        <taxon>Bacteria</taxon>
        <taxon>Pseudomonadati</taxon>
        <taxon>Pseudomonadota</taxon>
        <taxon>Acidithiobacillia</taxon>
        <taxon>Acidithiobacillales</taxon>
        <taxon>Acidithiobacillaceae</taxon>
        <taxon>Acidithiobacillus</taxon>
    </lineage>
</organism>
<reference evidence="2 3" key="3">
    <citation type="submission" date="2017-03" db="EMBL/GenBank/DDBJ databases">
        <authorList>
            <person name="Regsiter A."/>
            <person name="William W."/>
        </authorList>
    </citation>
    <scope>NUCLEOTIDE SEQUENCE [LARGE SCALE GENOMIC DNA]</scope>
    <source>
        <strain evidence="2">PRJEB5721</strain>
    </source>
</reference>
<sequence>MTMILSISRALPRFQVTLKYNLVGIAGFEPAVSWPQTMRLTGLGYIPKRKAPKKRHPNKPGHRSVCFGWGGRTRTCDIPVNSRSFYR</sequence>
<protein>
    <submittedName>
        <fullName evidence="1">Uncharacterized protein</fullName>
    </submittedName>
</protein>
<proteinExistence type="predicted"/>
<reference evidence="1" key="1">
    <citation type="submission" date="2014-03" db="EMBL/GenBank/DDBJ databases">
        <authorList>
            <person name="Genoscope - CEA"/>
        </authorList>
    </citation>
    <scope>NUCLEOTIDE SEQUENCE [LARGE SCALE GENOMIC DNA]</scope>
    <source>
        <strain evidence="1">CF27</strain>
    </source>
</reference>
<dbReference type="EMBL" id="CCCS020000035">
    <property type="protein sequence ID" value="CDQ10529.1"/>
    <property type="molecule type" value="Genomic_DNA"/>
</dbReference>
<name>A0A060UVG7_9PROT</name>
<evidence type="ECO:0000313" key="2">
    <source>
        <dbReference type="EMBL" id="SMH64559.1"/>
    </source>
</evidence>
<reference evidence="1" key="2">
    <citation type="submission" date="2014-07" db="EMBL/GenBank/DDBJ databases">
        <title>Initial genome analysis of the psychrotolerant acidophile Acidithiobacillus ferrivorans CF27: insights into iron and sulfur oxidation pathways and into biofilm formation.</title>
        <authorList>
            <person name="Talla E."/>
            <person name="Hedrich S."/>
            <person name="Mangenot S."/>
            <person name="Ji B."/>
            <person name="Johnson D.B."/>
            <person name="Barbe V."/>
            <person name="Bonnefoy V."/>
        </authorList>
    </citation>
    <scope>NUCLEOTIDE SEQUENCE [LARGE SCALE GENOMIC DNA]</scope>
    <source>
        <strain evidence="1">CF27</strain>
    </source>
</reference>
<evidence type="ECO:0000313" key="1">
    <source>
        <dbReference type="EMBL" id="CDQ10529.1"/>
    </source>
</evidence>
<accession>A0A060UVG7</accession>
<dbReference type="AlphaFoldDB" id="A0A060UVG7"/>
<dbReference type="EMBL" id="LT841305">
    <property type="protein sequence ID" value="SMH64559.1"/>
    <property type="molecule type" value="Genomic_DNA"/>
</dbReference>
<keyword evidence="3" id="KW-1185">Reference proteome</keyword>
<gene>
    <name evidence="2" type="ORF">AFERRI_10592</name>
    <name evidence="1" type="ORF">AFERRI_400310</name>
</gene>
<dbReference type="Proteomes" id="UP000193925">
    <property type="component" value="Chromosome AFERRI"/>
</dbReference>